<name>A0A126FCE2_9ABAC</name>
<dbReference type="InterPro" id="IPR008929">
    <property type="entry name" value="Chondroitin_lyas"/>
</dbReference>
<dbReference type="Pfam" id="PF08124">
    <property type="entry name" value="Lyase_8_N"/>
    <property type="match status" value="1"/>
</dbReference>
<dbReference type="SUPFAM" id="SSF48230">
    <property type="entry name" value="Chondroitin AC/alginate lyase"/>
    <property type="match status" value="1"/>
</dbReference>
<accession>A0A126FCE2</accession>
<dbReference type="GO" id="GO:0019031">
    <property type="term" value="C:viral envelope"/>
    <property type="evidence" value="ECO:0007669"/>
    <property type="project" value="InterPro"/>
</dbReference>
<dbReference type="Gene3D" id="1.50.10.100">
    <property type="entry name" value="Chondroitin AC/alginate lyase"/>
    <property type="match status" value="1"/>
</dbReference>
<dbReference type="InterPro" id="IPR006934">
    <property type="entry name" value="ODV-E66_C_baculovirus"/>
</dbReference>
<keyword evidence="4" id="KW-1185">Reference proteome</keyword>
<dbReference type="RefSeq" id="YP_009666463.1">
    <property type="nucleotide sequence ID" value="NC_043520.1"/>
</dbReference>
<dbReference type="KEGG" id="vg:40526733"/>
<reference evidence="3 4" key="1">
    <citation type="submission" date="2015-02" db="EMBL/GenBank/DDBJ databases">
        <title>Complete genome of a baculovirus isolated from a medical interest larvae: lLonomia obliqua (Lepidoptera: Saturniidae).</title>
        <authorList>
            <person name="Clara A.-S.W."/>
            <person name="Daniel A.-A.M.P."/>
            <person name="Miguel A.S."/>
            <person name="Jhon F.E.A."/>
            <person name="Fabricio M.S."/>
            <person name="Jose W.L.C."/>
            <person name="Bergmann R.M."/>
            <person name="Fernando M.L."/>
        </authorList>
    </citation>
    <scope>NUCLEOTIDE SEQUENCE [LARGE SCALE GENOMIC DNA]</scope>
    <source>
        <strain evidence="3">SP/2000</strain>
    </source>
</reference>
<dbReference type="Gene3D" id="2.70.98.100">
    <property type="entry name" value="Baculovirus E66 occlusion-derived virus envelope protein, domain 2"/>
    <property type="match status" value="1"/>
</dbReference>
<evidence type="ECO:0000313" key="3">
    <source>
        <dbReference type="EMBL" id="AKN81064.1"/>
    </source>
</evidence>
<evidence type="ECO:0000259" key="1">
    <source>
        <dbReference type="Pfam" id="PF04850"/>
    </source>
</evidence>
<dbReference type="EMBL" id="KP763670">
    <property type="protein sequence ID" value="AKN81064.1"/>
    <property type="molecule type" value="Genomic_DNA"/>
</dbReference>
<feature type="domain" description="Baculovirus ODV-E66 C-terminal" evidence="1">
    <location>
        <begin position="310"/>
        <end position="696"/>
    </location>
</feature>
<feature type="domain" description="Polysaccharide lyase 8 N-terminal alpha-helical" evidence="2">
    <location>
        <begin position="85"/>
        <end position="288"/>
    </location>
</feature>
<dbReference type="GeneID" id="40526733"/>
<evidence type="ECO:0000259" key="2">
    <source>
        <dbReference type="Pfam" id="PF08124"/>
    </source>
</evidence>
<protein>
    <submittedName>
        <fullName evidence="3">ODV-E66</fullName>
    </submittedName>
</protein>
<sequence>MYVLLLIAVFIIIIIIVCSLLISKCHNPPLDDNDDVSARRKEEPASIPLAAPTIKPPPLLSSINDPTELNDFEEWFKINLMRLFNQKAEKVVNPTRAWNSVTVFDNLNPWTNVADFGTVCHTLIGYCVRYNNPLDSLFQNATLAANLINGLNIICNKLPDPPPHQLAPWGPIADWYHFTITMPEVFMNVTIVLNKTEHYKNAVYLTTYWLGLYLPTAVTSLGWHRTAGNSMRMGVPYTYSQMLRGYSLYAIKQEPGIREILLTIAFPYVTKGNGLHVDSIYIDHIDVRAYGYLINSFFTFAYYTYYFGDNVINTQGLVRAIENVASPEGIVVPGVMSRNGTLFSNVIGNFINYSLAVHSADYSKVLTKLSETYYGSVVGATTRLAYYESDPTNNIQAPLWTMTRRIWNRRARIINYNVNTVPFESGVILQSLNGIVRIPSTTTSTQSFRPAIGKTAIVKTNNCGAIMIYAKFREMNNLQFKSCTLFYNHGMFQLYYNIGVEPDSLNNTNGRVVILSRDTTVNTNDLPFDAQRINNDGSSEGTTFNGVVCYRVPITNVNVPSLTVRSPNSSVELIEQVIGFQAMYAATATACYKLNIEGHTDNLRAFRVNLNETIYVNVNNNVKALFNYPWLMLKEQNAIVFMSANEDDILPITILTQSFNFIDESNLQYFPTNCFVHDNSYFKLYDTTSSLQFIFNVS</sequence>
<dbReference type="InterPro" id="IPR012970">
    <property type="entry name" value="Lyase_8_alpha_N"/>
</dbReference>
<organism evidence="3 4">
    <name type="scientific">Lonomia obliqua multiple nucleopolyhedrovirus</name>
    <dbReference type="NCBI Taxonomy" id="134394"/>
    <lineage>
        <taxon>Viruses</taxon>
        <taxon>Viruses incertae sedis</taxon>
        <taxon>Naldaviricetes</taxon>
        <taxon>Lefavirales</taxon>
        <taxon>Baculoviridae</taxon>
        <taxon>Alphabaculovirus</taxon>
        <taxon>Alphabaculovirus lonobliquae</taxon>
        <taxon>Lonomia obliqua nucleopolyhedrovirus</taxon>
    </lineage>
</organism>
<evidence type="ECO:0000313" key="4">
    <source>
        <dbReference type="Proteomes" id="UP000297030"/>
    </source>
</evidence>
<dbReference type="Gene3D" id="2.60.40.4340">
    <property type="match status" value="1"/>
</dbReference>
<gene>
    <name evidence="3" type="primary">odv-e66</name>
</gene>
<dbReference type="Pfam" id="PF04850">
    <property type="entry name" value="Baculo_E66"/>
    <property type="match status" value="1"/>
</dbReference>
<proteinExistence type="predicted"/>
<dbReference type="InterPro" id="IPR043082">
    <property type="entry name" value="Baculo_ODV-E66_core"/>
</dbReference>
<dbReference type="Proteomes" id="UP000297030">
    <property type="component" value="Segment"/>
</dbReference>